<feature type="domain" description="KY-like immunoglobulin-like" evidence="2">
    <location>
        <begin position="1133"/>
        <end position="1247"/>
    </location>
</feature>
<dbReference type="InterPro" id="IPR056564">
    <property type="entry name" value="Ig-like_KY"/>
</dbReference>
<feature type="compositionally biased region" description="Low complexity" evidence="1">
    <location>
        <begin position="12"/>
        <end position="23"/>
    </location>
</feature>
<feature type="compositionally biased region" description="Basic and acidic residues" evidence="1">
    <location>
        <begin position="645"/>
        <end position="661"/>
    </location>
</feature>
<feature type="compositionally biased region" description="Low complexity" evidence="1">
    <location>
        <begin position="751"/>
        <end position="767"/>
    </location>
</feature>
<organism evidence="3 4">
    <name type="scientific">Macrostomum lignano</name>
    <dbReference type="NCBI Taxonomy" id="282301"/>
    <lineage>
        <taxon>Eukaryota</taxon>
        <taxon>Metazoa</taxon>
        <taxon>Spiralia</taxon>
        <taxon>Lophotrochozoa</taxon>
        <taxon>Platyhelminthes</taxon>
        <taxon>Rhabditophora</taxon>
        <taxon>Macrostomorpha</taxon>
        <taxon>Macrostomida</taxon>
        <taxon>Macrostomidae</taxon>
        <taxon>Macrostomum</taxon>
    </lineage>
</organism>
<dbReference type="PANTHER" id="PTHR47020:SF1">
    <property type="entry name" value="HILLARIN"/>
    <property type="match status" value="1"/>
</dbReference>
<evidence type="ECO:0000313" key="3">
    <source>
        <dbReference type="EMBL" id="PAA52489.1"/>
    </source>
</evidence>
<reference evidence="3 4" key="1">
    <citation type="submission" date="2017-06" db="EMBL/GenBank/DDBJ databases">
        <title>A platform for efficient transgenesis in Macrostomum lignano, a flatworm model organism for stem cell research.</title>
        <authorList>
            <person name="Berezikov E."/>
        </authorList>
    </citation>
    <scope>NUCLEOTIDE SEQUENCE [LARGE SCALE GENOMIC DNA]</scope>
    <source>
        <strain evidence="3">DV1</strain>
        <tissue evidence="3">Whole organism</tissue>
    </source>
</reference>
<feature type="compositionally biased region" description="Low complexity" evidence="1">
    <location>
        <begin position="310"/>
        <end position="350"/>
    </location>
</feature>
<feature type="compositionally biased region" description="Low complexity" evidence="1">
    <location>
        <begin position="589"/>
        <end position="600"/>
    </location>
</feature>
<keyword evidence="4" id="KW-1185">Reference proteome</keyword>
<feature type="region of interest" description="Disordered" evidence="1">
    <location>
        <begin position="740"/>
        <end position="767"/>
    </location>
</feature>
<evidence type="ECO:0000256" key="1">
    <source>
        <dbReference type="SAM" id="MobiDB-lite"/>
    </source>
</evidence>
<name>A0A267DV76_9PLAT</name>
<evidence type="ECO:0000313" key="4">
    <source>
        <dbReference type="Proteomes" id="UP000215902"/>
    </source>
</evidence>
<feature type="region of interest" description="Disordered" evidence="1">
    <location>
        <begin position="1"/>
        <end position="173"/>
    </location>
</feature>
<dbReference type="Pfam" id="PF23265">
    <property type="entry name" value="Ig-like_KY"/>
    <property type="match status" value="1"/>
</dbReference>
<dbReference type="EMBL" id="NIVC01003232">
    <property type="protein sequence ID" value="PAA52489.1"/>
    <property type="molecule type" value="Genomic_DNA"/>
</dbReference>
<feature type="compositionally biased region" description="Basic and acidic residues" evidence="1">
    <location>
        <begin position="614"/>
        <end position="626"/>
    </location>
</feature>
<dbReference type="PANTHER" id="PTHR47020">
    <property type="entry name" value="HILLARIN"/>
    <property type="match status" value="1"/>
</dbReference>
<feature type="compositionally biased region" description="Polar residues" evidence="1">
    <location>
        <begin position="355"/>
        <end position="369"/>
    </location>
</feature>
<feature type="compositionally biased region" description="Low complexity" evidence="1">
    <location>
        <begin position="63"/>
        <end position="77"/>
    </location>
</feature>
<proteinExistence type="predicted"/>
<feature type="compositionally biased region" description="Pro residues" evidence="1">
    <location>
        <begin position="472"/>
        <end position="488"/>
    </location>
</feature>
<feature type="compositionally biased region" description="Polar residues" evidence="1">
    <location>
        <begin position="442"/>
        <end position="457"/>
    </location>
</feature>
<sequence length="1513" mass="164052">MQRQTPPQTSQAAGANAAADGSAIESKRNPGVRALIASMEDRGRPEKPPPPPPKPAKKPATPPQFVQPQPQPQASEQSSEDEGPGSYVRVPTLSALPGAKLQSQPEPKSRELSTQMNQRLGLNPPLGASRAASQPQPFRQPAAEASSAAAPSAKSDENLAEAARLVSAGKKQHADDVVRELISMDNTIDHVDEDLGHIDKTLGRMANSNRLLLSNPDLSREAELDVDVAVGDMQVQTEDPPTPTPVKSRAAAVAVKETSIDSEEEEESEEESSSSSSFESSSDDDDDDEGREEEEALQEPAAPSKPAPPAVSVAATPPTSSSSATTATQKPQPAEKAAASAAAPSRPSLADKFSRISQDSLTPDNSSAEQPPLPTPSKMSLKEKIKSFEATGRQHQYATPEPPAPEPAAPPPMPKPRGPTVAPDAATSVSAPPEATPRVAARSSQQRPPNQQAPSPKQQRDEPIYANVPQRQSPPQPTPPPQSQPQPPPRRHDRSGAAVEDDEDTDGSTATETDSDTETEEEESTAVAVAPAPSPAPRDMRPPPPPPPKPRSRDLDDEADSDEFGQAGRAQPFGGGKYSKKVATLDAYAASASSLASSTAAGGGSGAAMQVIRRAREQERDAEFSRAKRASRSLGPKERRRQKTKSAELADERYKGVDLEQPKSTQMELQQQQQQKMFQQQQQLLQPRQPRKKFASSGNLLEGGGETEDDEFGSGDTQEDFLVSAGETAAYAPVVYPPNSAASQHQRTRSLDLLGPDLPGGSVSAGGPSSVVSSMMTMNVGGKDPAELALMLERYLAQKRDEKINNMMLALRSQDPAKYAALTSQYKDELGMLDAAPGRMRAASHEDLLGAGVDAGQIPRMYASQLRAVGSTSTLLNNLDPGVTNVYLGPEGTLRDGTAGYATLQRPLEPVRSVFWNPGVPETPPPAMRPPPKPMPPGLSKTVPPDGWKSIDDHVMELLDVDCNTFAEQVNSLCGRYQSDVEKCRAIFRFLTARANQPLSYDPQAPVTTLIGCLRAVQMGEVSPHELFKRMCAYAGIHCEILHGYSKGAGYRPGMNVKDNRMFRNTWTAVYVEGCWRFVNVAWGGRRLRQQGGETTLRLGCDNFYFLTEPDEHIFEHYPDEKRWQLLRSPIALSHFMKLPLLKSPFFNAGMRLKKGKYDDTLVTQNGRVSLKIGLTKFVGVSCQLQNRSDMSAMRGKTLVRLIGEVLHVLASPAQPGTYFLNVFVTPDWTSNEHELAASFQVKCAENNFDRLALGRYPEVGFLGATPAAQKYGVSFLTSHGAKTPMDPYYVHNSKEVLRVPLVFSPGLKIAHQMKCYQRAGKSTEQCDDYALLQCRGKQQSEYWIACPADGYYFFTVYAAEIAAAAGADGDASTAESVDDEAGGGEELECVYRLLIDCRRGMGKVPPYPNQTSLFSGCLLHDPMQKHLDVGRKYTFRLEAKHCRAVAVVLNGQTWIDLQQGRSGNGIWSKKLNVGEELGELSVYGQFDTDEDGKFNKLLDYDIVQRLSNVSKS</sequence>
<feature type="compositionally biased region" description="Polar residues" evidence="1">
    <location>
        <begin position="1"/>
        <end position="11"/>
    </location>
</feature>
<feature type="region of interest" description="Disordered" evidence="1">
    <location>
        <begin position="589"/>
        <end position="718"/>
    </location>
</feature>
<feature type="region of interest" description="Disordered" evidence="1">
    <location>
        <begin position="234"/>
        <end position="577"/>
    </location>
</feature>
<feature type="compositionally biased region" description="Low complexity" evidence="1">
    <location>
        <begin position="666"/>
        <end position="688"/>
    </location>
</feature>
<protein>
    <recommendedName>
        <fullName evidence="2">KY-like immunoglobulin-like domain-containing protein</fullName>
    </recommendedName>
</protein>
<accession>A0A267DV76</accession>
<feature type="compositionally biased region" description="Acidic residues" evidence="1">
    <location>
        <begin position="260"/>
        <end position="272"/>
    </location>
</feature>
<feature type="compositionally biased region" description="Pro residues" evidence="1">
    <location>
        <begin position="400"/>
        <end position="417"/>
    </location>
</feature>
<gene>
    <name evidence="3" type="ORF">BOX15_Mlig019680g3</name>
</gene>
<dbReference type="OrthoDB" id="6129702at2759"/>
<comment type="caution">
    <text evidence="3">The sequence shown here is derived from an EMBL/GenBank/DDBJ whole genome shotgun (WGS) entry which is preliminary data.</text>
</comment>
<dbReference type="Proteomes" id="UP000215902">
    <property type="component" value="Unassembled WGS sequence"/>
</dbReference>
<feature type="compositionally biased region" description="Acidic residues" evidence="1">
    <location>
        <begin position="281"/>
        <end position="297"/>
    </location>
</feature>
<dbReference type="InterPro" id="IPR053041">
    <property type="entry name" value="Transglut-like_Superfamily_Mod"/>
</dbReference>
<evidence type="ECO:0000259" key="2">
    <source>
        <dbReference type="Pfam" id="PF23265"/>
    </source>
</evidence>
<feature type="compositionally biased region" description="Pro residues" evidence="1">
    <location>
        <begin position="532"/>
        <end position="549"/>
    </location>
</feature>
<feature type="compositionally biased region" description="Acidic residues" evidence="1">
    <location>
        <begin position="513"/>
        <end position="524"/>
    </location>
</feature>
<feature type="compositionally biased region" description="Polar residues" evidence="1">
    <location>
        <begin position="101"/>
        <end position="120"/>
    </location>
</feature>
<feature type="compositionally biased region" description="Acidic residues" evidence="1">
    <location>
        <begin position="705"/>
        <end position="718"/>
    </location>
</feature>
<feature type="compositionally biased region" description="Low complexity" evidence="1">
    <location>
        <begin position="142"/>
        <end position="153"/>
    </location>
</feature>
<dbReference type="STRING" id="282301.A0A267DV76"/>